<proteinExistence type="inferred from homology"/>
<evidence type="ECO:0000256" key="1">
    <source>
        <dbReference type="ARBA" id="ARBA00009861"/>
    </source>
</evidence>
<dbReference type="GO" id="GO:0016746">
    <property type="term" value="F:acyltransferase activity"/>
    <property type="evidence" value="ECO:0007669"/>
    <property type="project" value="UniProtKB-KW"/>
</dbReference>
<protein>
    <submittedName>
        <fullName evidence="2">Brassinosteroid-related acyltransferase 1</fullName>
    </submittedName>
</protein>
<keyword evidence="2" id="KW-0012">Acyltransferase</keyword>
<keyword evidence="2" id="KW-0808">Transferase</keyword>
<dbReference type="PANTHER" id="PTHR31642:SF145">
    <property type="entry name" value="BRASSINOSTEROID-RELATED ACYLTRANSFERASE 1"/>
    <property type="match status" value="1"/>
</dbReference>
<sequence>MATQHENYSLVSITKRVSVYPKSLRPQQLLSLSNLDRQCPTLMYLVFFYNPSHALKNLSIKTVFSSLKSSLEETLSAWYPAAGRLTLNPSDGKLELWCNNGGAILVEAVTQVQISELGDLSEYNEFYEKLVFKPSFNGNFSDMPLLVAQVTRFGCGGYSVGVGTSHSLFDGPAVFDFLRAWASNTTMIGSTGLDHQQHKPVHDRGTLLACMRSQPASAKLGKNPNSVSRVAAIDHLYLLIKQAASDWNHVSDGKLGGQKLSHMGSSNQDNYVLKTFHLNVSMIESLKRKIFGEKRGSLPCSSFEVVAAHLWKLHGGSPQVLKIFGFHSLMFYAARTKALGLRKERMVCLQFAVDTRTKMVPPLPQGFSGNAYVLASIALTAGELEEESHGSLIERIKEAKNSVTTDYICAYMEALEAPQTSLPPLKELTLVSDWTRMPFHKVNFLHGEAAFVSPLVPPITQVAYFMHSPTESRSIDVRIGLLPQTLTAFSHHFLTNMQ</sequence>
<gene>
    <name evidence="2" type="primary">BAT1_9</name>
    <name evidence="2" type="ORF">CK203_005156</name>
</gene>
<reference evidence="2 3" key="1">
    <citation type="journal article" date="2018" name="PLoS Genet.">
        <title>Population sequencing reveals clonal diversity and ancestral inbreeding in the grapevine cultivar Chardonnay.</title>
        <authorList>
            <person name="Roach M.J."/>
            <person name="Johnson D.L."/>
            <person name="Bohlmann J."/>
            <person name="van Vuuren H.J."/>
            <person name="Jones S.J."/>
            <person name="Pretorius I.S."/>
            <person name="Schmidt S.A."/>
            <person name="Borneman A.R."/>
        </authorList>
    </citation>
    <scope>NUCLEOTIDE SEQUENCE [LARGE SCALE GENOMIC DNA]</scope>
    <source>
        <strain evidence="3">cv. Chardonnay</strain>
        <tissue evidence="2">Leaf</tissue>
    </source>
</reference>
<dbReference type="Proteomes" id="UP000288805">
    <property type="component" value="Unassembled WGS sequence"/>
</dbReference>
<dbReference type="InterPro" id="IPR050317">
    <property type="entry name" value="Plant_Fungal_Acyltransferase"/>
</dbReference>
<comment type="similarity">
    <text evidence="1">Belongs to the plant acyltransferase family.</text>
</comment>
<evidence type="ECO:0000313" key="2">
    <source>
        <dbReference type="EMBL" id="RVX19875.1"/>
    </source>
</evidence>
<evidence type="ECO:0000313" key="3">
    <source>
        <dbReference type="Proteomes" id="UP000288805"/>
    </source>
</evidence>
<accession>A0A438KF89</accession>
<organism evidence="2 3">
    <name type="scientific">Vitis vinifera</name>
    <name type="common">Grape</name>
    <dbReference type="NCBI Taxonomy" id="29760"/>
    <lineage>
        <taxon>Eukaryota</taxon>
        <taxon>Viridiplantae</taxon>
        <taxon>Streptophyta</taxon>
        <taxon>Embryophyta</taxon>
        <taxon>Tracheophyta</taxon>
        <taxon>Spermatophyta</taxon>
        <taxon>Magnoliopsida</taxon>
        <taxon>eudicotyledons</taxon>
        <taxon>Gunneridae</taxon>
        <taxon>Pentapetalae</taxon>
        <taxon>rosids</taxon>
        <taxon>Vitales</taxon>
        <taxon>Vitaceae</taxon>
        <taxon>Viteae</taxon>
        <taxon>Vitis</taxon>
    </lineage>
</organism>
<comment type="caution">
    <text evidence="2">The sequence shown here is derived from an EMBL/GenBank/DDBJ whole genome shotgun (WGS) entry which is preliminary data.</text>
</comment>
<name>A0A438KF89_VITVI</name>
<dbReference type="PANTHER" id="PTHR31642">
    <property type="entry name" value="TRICHOTHECENE 3-O-ACETYLTRANSFERASE"/>
    <property type="match status" value="1"/>
</dbReference>
<dbReference type="InterPro" id="IPR023213">
    <property type="entry name" value="CAT-like_dom_sf"/>
</dbReference>
<dbReference type="EMBL" id="QGNW01000008">
    <property type="protein sequence ID" value="RVX19875.1"/>
    <property type="molecule type" value="Genomic_DNA"/>
</dbReference>
<dbReference type="Gene3D" id="3.30.559.10">
    <property type="entry name" value="Chloramphenicol acetyltransferase-like domain"/>
    <property type="match status" value="2"/>
</dbReference>
<dbReference type="AlphaFoldDB" id="A0A438KF89"/>
<dbReference type="Pfam" id="PF02458">
    <property type="entry name" value="Transferase"/>
    <property type="match status" value="2"/>
</dbReference>